<gene>
    <name evidence="1" type="ORF">UT10_C0028G0005</name>
</gene>
<accession>A0A0G0L2Z1</accession>
<dbReference type="AlphaFoldDB" id="A0A0G0L2Z1"/>
<sequence length="95" mass="10112">MSNTTEIRVYCGPADTLCKKPGDEQGFCGGVGYNDICPVARAFIEGVIQPEGGDVFRITTSTKSVVLQLKNRVNSTDITGASVVEGKQTVIRTDS</sequence>
<evidence type="ECO:0000313" key="2">
    <source>
        <dbReference type="Proteomes" id="UP000033944"/>
    </source>
</evidence>
<evidence type="ECO:0000313" key="1">
    <source>
        <dbReference type="EMBL" id="KKQ86338.1"/>
    </source>
</evidence>
<dbReference type="EMBL" id="LBVN01000028">
    <property type="protein sequence ID" value="KKQ86338.1"/>
    <property type="molecule type" value="Genomic_DNA"/>
</dbReference>
<organism evidence="1 2">
    <name type="scientific">Candidatus Woesebacteria bacterium GW2011_GWB1_38_8b</name>
    <dbReference type="NCBI Taxonomy" id="1618571"/>
    <lineage>
        <taxon>Bacteria</taxon>
        <taxon>Candidatus Woeseibacteriota</taxon>
    </lineage>
</organism>
<protein>
    <submittedName>
        <fullName evidence="1">Uncharacterized protein</fullName>
    </submittedName>
</protein>
<comment type="caution">
    <text evidence="1">The sequence shown here is derived from an EMBL/GenBank/DDBJ whole genome shotgun (WGS) entry which is preliminary data.</text>
</comment>
<proteinExistence type="predicted"/>
<dbReference type="Proteomes" id="UP000033944">
    <property type="component" value="Unassembled WGS sequence"/>
</dbReference>
<name>A0A0G0L2Z1_9BACT</name>
<reference evidence="1 2" key="1">
    <citation type="journal article" date="2015" name="Nature">
        <title>rRNA introns, odd ribosomes, and small enigmatic genomes across a large radiation of phyla.</title>
        <authorList>
            <person name="Brown C.T."/>
            <person name="Hug L.A."/>
            <person name="Thomas B.C."/>
            <person name="Sharon I."/>
            <person name="Castelle C.J."/>
            <person name="Singh A."/>
            <person name="Wilkins M.J."/>
            <person name="Williams K.H."/>
            <person name="Banfield J.F."/>
        </authorList>
    </citation>
    <scope>NUCLEOTIDE SEQUENCE [LARGE SCALE GENOMIC DNA]</scope>
</reference>